<sequence length="940" mass="107530">MPAKRKHTGTSSTLEACTICGQDIRARGMVAHRKKCEKDHANALHDSAQRQLQRAAQVELGLAIAESSVDTSNAPAPFPHRPDDFRVLDPLDYDGVQVNVDDEPATFLKDDIKTEYHPHSRKPPTVQPFDTYQRRPTASPDWGSTHNSHLPPWSPFRSRLDFEVASLALDAGLKKEHVETLVSLLKCCGQNPGAFTIQNAADIDDMWDLAAHKAPEFIREDIEVEYDGEKMEFEMWYRPLWDWALSLIQDSSLVPSFEWNSQRLYKFNGTEFVRFVDEPLTGERLWDMESRIPEDGTPFFFTLYADKSKLSSFGTAKAYPVIARCANLSTAIRNGRGIGGGTVVGWLPVIKEDSEDSGKRKFIIHKYMVWHQGIGKILKSVQDASYHGHWVTCGDSVQRRFFPIDVFHSHDYEEVDMQMEHGTRYPLRTTKSMRAVYDSAMAQVTKKDQEAILKEVSLREFENTFWAGNLSDPYMGASFDTLHTFDNGLFEDHLFAQTIIHVRALGTQAVGKFDTQFDLLPRWRNLHHFESVSNIAFNDGSKNLDISKLILFTSYNILTKNVDATGYLLLRCLRAYINMRIYAGMQVHTNDTITAGRQAVEVFSALMKEYANEYNKEAELPKNWNFPKNHLYVHLFDDIVAKGVTRNYSTKPSEQMHRGIRKTYFTTNFKDIAPQILGKVHCVLVAEYIWQDIKEYDEELAAAAMELADGNATSENDQGSGDQASYHTGHLSLTVAQPSLSFKELETKHINDSEPKFFHNFHIRLAHFLSQVLPIQDLPNARYLRLSPNDKIVEFRYLKVNYESCVTWTTVTDHLRCNPKFHGHPRYDHVIVKTEEPLGVFTPFLIGKLLFMFRCSIQDKVYYLALIDPLDALIGPRRITDIELGLIRLRTKPHRTGEFIFIDSIVRGCMVIEAFDTPGDYLVVDTVDDDMFLRYKQEGL</sequence>
<comment type="caution">
    <text evidence="1">The sequence shown here is derived from an EMBL/GenBank/DDBJ whole genome shotgun (WGS) entry which is preliminary data.</text>
</comment>
<name>A0ACB7ISF7_PLECO</name>
<organism evidence="1 2">
    <name type="scientific">Pleurotus cornucopiae</name>
    <name type="common">Cornucopia mushroom</name>
    <dbReference type="NCBI Taxonomy" id="5321"/>
    <lineage>
        <taxon>Eukaryota</taxon>
        <taxon>Fungi</taxon>
        <taxon>Dikarya</taxon>
        <taxon>Basidiomycota</taxon>
        <taxon>Agaricomycotina</taxon>
        <taxon>Agaricomycetes</taxon>
        <taxon>Agaricomycetidae</taxon>
        <taxon>Agaricales</taxon>
        <taxon>Pleurotineae</taxon>
        <taxon>Pleurotaceae</taxon>
        <taxon>Pleurotus</taxon>
    </lineage>
</organism>
<gene>
    <name evidence="1" type="ORF">CCMSSC00406_0006909</name>
</gene>
<dbReference type="Proteomes" id="UP000824881">
    <property type="component" value="Unassembled WGS sequence"/>
</dbReference>
<evidence type="ECO:0000313" key="2">
    <source>
        <dbReference type="Proteomes" id="UP000824881"/>
    </source>
</evidence>
<reference evidence="1 2" key="1">
    <citation type="journal article" date="2021" name="Appl. Environ. Microbiol.">
        <title>Genetic linkage and physical mapping for an oyster mushroom Pleurotus cornucopiae and QTL analysis for the trait cap color.</title>
        <authorList>
            <person name="Zhang Y."/>
            <person name="Gao W."/>
            <person name="Sonnenberg A."/>
            <person name="Chen Q."/>
            <person name="Zhang J."/>
            <person name="Huang C."/>
        </authorList>
    </citation>
    <scope>NUCLEOTIDE SEQUENCE [LARGE SCALE GENOMIC DNA]</scope>
    <source>
        <strain evidence="1">CCMSSC00406</strain>
    </source>
</reference>
<keyword evidence="2" id="KW-1185">Reference proteome</keyword>
<evidence type="ECO:0000313" key="1">
    <source>
        <dbReference type="EMBL" id="KAG9219996.1"/>
    </source>
</evidence>
<dbReference type="EMBL" id="WQMT02000008">
    <property type="protein sequence ID" value="KAG9219996.1"/>
    <property type="molecule type" value="Genomic_DNA"/>
</dbReference>
<proteinExistence type="predicted"/>
<accession>A0ACB7ISF7</accession>
<protein>
    <submittedName>
        <fullName evidence="1">Uncharacterized protein</fullName>
    </submittedName>
</protein>